<dbReference type="STRING" id="133385.A0A2T9YMW3"/>
<dbReference type="InterPro" id="IPR007590">
    <property type="entry name" value="Saf4/Yju2"/>
</dbReference>
<evidence type="ECO:0000256" key="6">
    <source>
        <dbReference type="ARBA" id="ARBA00023187"/>
    </source>
</evidence>
<evidence type="ECO:0000256" key="1">
    <source>
        <dbReference type="ARBA" id="ARBA00004123"/>
    </source>
</evidence>
<reference evidence="9 10" key="1">
    <citation type="journal article" date="2018" name="MBio">
        <title>Comparative Genomics Reveals the Core Gene Toolbox for the Fungus-Insect Symbiosis.</title>
        <authorList>
            <person name="Wang Y."/>
            <person name="Stata M."/>
            <person name="Wang W."/>
            <person name="Stajich J.E."/>
            <person name="White M.M."/>
            <person name="Moncalvo J.M."/>
        </authorList>
    </citation>
    <scope>NUCLEOTIDE SEQUENCE [LARGE SCALE GENOMIC DNA]</scope>
    <source>
        <strain evidence="9 10">SWE-8-4</strain>
    </source>
</reference>
<keyword evidence="2" id="KW-0507">mRNA processing</keyword>
<evidence type="ECO:0000256" key="2">
    <source>
        <dbReference type="ARBA" id="ARBA00022664"/>
    </source>
</evidence>
<dbReference type="GO" id="GO:0000349">
    <property type="term" value="P:generation of catalytic spliceosome for first transesterification step"/>
    <property type="evidence" value="ECO:0007669"/>
    <property type="project" value="UniProtKB-UniRule"/>
</dbReference>
<comment type="subcellular location">
    <subcellularLocation>
        <location evidence="1 8">Nucleus</location>
    </subcellularLocation>
</comment>
<dbReference type="Pfam" id="PF04502">
    <property type="entry name" value="Saf4_Yju2"/>
    <property type="match status" value="1"/>
</dbReference>
<keyword evidence="5 8" id="KW-0862">Zinc</keyword>
<evidence type="ECO:0000256" key="8">
    <source>
        <dbReference type="HAMAP-Rule" id="MF_03226"/>
    </source>
</evidence>
<dbReference type="GO" id="GO:0046872">
    <property type="term" value="F:metal ion binding"/>
    <property type="evidence" value="ECO:0007669"/>
    <property type="project" value="UniProtKB-KW"/>
</dbReference>
<accession>A0A2T9YMW3</accession>
<dbReference type="GO" id="GO:0071006">
    <property type="term" value="C:U2-type catalytic step 1 spliceosome"/>
    <property type="evidence" value="ECO:0007669"/>
    <property type="project" value="UniProtKB-UniRule"/>
</dbReference>
<evidence type="ECO:0000256" key="3">
    <source>
        <dbReference type="ARBA" id="ARBA00022723"/>
    </source>
</evidence>
<sequence length="257" mass="29613">MSERKVLNKYFPPDFDPALIPRLRLGRERQYKVRLMAPFSMRCETCGHWIGAHTKFNARKETVVNEKFHNMEIYRFYIRCPTCAAEITFKTDPENLDYVCEKGASRNFEPTRNSAQERVGIDKALENLADDSVKIQDDFIKIQQEQDEIIIKTLFKDADGQRVKRLRDAEDAQISNNIKFSQLDTQLNNTNYLQSKPNTKNPTNNILNKLGVILKPVQLNKNNISPGITSSQTNQPMKPKLDTIVENMFDGYSSSSE</sequence>
<comment type="subunit">
    <text evidence="8">Component of the spliceosome. Present in the activated B complex, the catalytically activated B* complex which catalyzes the branching, the catalytic step 1 C complex catalyzing the exon ligation, and the postcatalytic P complex containing the ligated exons (mRNA) and the excised lariat intron.</text>
</comment>
<keyword evidence="7 8" id="KW-0539">Nucleus</keyword>
<dbReference type="Proteomes" id="UP000245383">
    <property type="component" value="Unassembled WGS sequence"/>
</dbReference>
<gene>
    <name evidence="9" type="ORF">BB561_003104</name>
</gene>
<keyword evidence="6" id="KW-0508">mRNA splicing</keyword>
<feature type="binding site" evidence="8">
    <location>
        <position position="46"/>
    </location>
    <ligand>
        <name>Zn(2+)</name>
        <dbReference type="ChEBI" id="CHEBI:29105"/>
    </ligand>
</feature>
<evidence type="ECO:0000313" key="9">
    <source>
        <dbReference type="EMBL" id="PVU93680.1"/>
    </source>
</evidence>
<keyword evidence="10" id="KW-1185">Reference proteome</keyword>
<keyword evidence="4 8" id="KW-0747">Spliceosome</keyword>
<dbReference type="AlphaFoldDB" id="A0A2T9YMW3"/>
<dbReference type="InterPro" id="IPR043701">
    <property type="entry name" value="Yju2"/>
</dbReference>
<feature type="binding site" evidence="8">
    <location>
        <position position="83"/>
    </location>
    <ligand>
        <name>Zn(2+)</name>
        <dbReference type="ChEBI" id="CHEBI:29105"/>
    </ligand>
</feature>
<comment type="caution">
    <text evidence="9">The sequence shown here is derived from an EMBL/GenBank/DDBJ whole genome shotgun (WGS) entry which is preliminary data.</text>
</comment>
<organism evidence="9 10">
    <name type="scientific">Smittium simulii</name>
    <dbReference type="NCBI Taxonomy" id="133385"/>
    <lineage>
        <taxon>Eukaryota</taxon>
        <taxon>Fungi</taxon>
        <taxon>Fungi incertae sedis</taxon>
        <taxon>Zoopagomycota</taxon>
        <taxon>Kickxellomycotina</taxon>
        <taxon>Harpellomycetes</taxon>
        <taxon>Harpellales</taxon>
        <taxon>Legeriomycetaceae</taxon>
        <taxon>Smittium</taxon>
    </lineage>
</organism>
<evidence type="ECO:0000256" key="7">
    <source>
        <dbReference type="ARBA" id="ARBA00023242"/>
    </source>
</evidence>
<proteinExistence type="inferred from homology"/>
<dbReference type="HAMAP" id="MF_03226">
    <property type="entry name" value="YJU2"/>
    <property type="match status" value="1"/>
</dbReference>
<evidence type="ECO:0000313" key="10">
    <source>
        <dbReference type="Proteomes" id="UP000245383"/>
    </source>
</evidence>
<comment type="function">
    <text evidence="8">Part of the spliceosome which catalyzes two sequential transesterification reactions, first the excision of the non-coding intron from pre-mRNA and then the ligation of the coding exons to form the mature mRNA. Plays a role in stabilizing the structure of the spliceosome catalytic core and docking of the branch helix into the active site, producing 5'-exon and lariat intron-3'-intermediates.</text>
</comment>
<dbReference type="EMBL" id="MBFR01000120">
    <property type="protein sequence ID" value="PVU93680.1"/>
    <property type="molecule type" value="Genomic_DNA"/>
</dbReference>
<feature type="binding site" evidence="8">
    <location>
        <position position="80"/>
    </location>
    <ligand>
        <name>Zn(2+)</name>
        <dbReference type="ChEBI" id="CHEBI:29105"/>
    </ligand>
</feature>
<evidence type="ECO:0000256" key="4">
    <source>
        <dbReference type="ARBA" id="ARBA00022728"/>
    </source>
</evidence>
<keyword evidence="3 8" id="KW-0479">Metal-binding</keyword>
<dbReference type="PANTHER" id="PTHR12111:SF1">
    <property type="entry name" value="SPLICING FACTOR YJU2"/>
    <property type="match status" value="1"/>
</dbReference>
<evidence type="ECO:0000256" key="5">
    <source>
        <dbReference type="ARBA" id="ARBA00022833"/>
    </source>
</evidence>
<dbReference type="OrthoDB" id="5575265at2759"/>
<dbReference type="PANTHER" id="PTHR12111">
    <property type="entry name" value="SPLICING FACTOR YJU2"/>
    <property type="match status" value="1"/>
</dbReference>
<protein>
    <recommendedName>
        <fullName evidence="8">Splicing factor YJU2</fullName>
    </recommendedName>
</protein>
<name>A0A2T9YMW3_9FUNG</name>
<comment type="similarity">
    <text evidence="8">Belongs to the CWC16 family. YJU2 subfamily.</text>
</comment>
<feature type="binding site" evidence="8">
    <location>
        <position position="43"/>
    </location>
    <ligand>
        <name>Zn(2+)</name>
        <dbReference type="ChEBI" id="CHEBI:29105"/>
    </ligand>
</feature>